<sequence length="143" mass="15128">MQQSRRIVALALVALLVATLAVQEARAFHKLKHKKIAKLLIIAKALHPKVIPIIPFHITKHTKVPVHYPATTRYSRTVRTSTSSCPSLTATAATAVEAATCLEALTSSEAAAAEDTAGGSVAGEQLLHAIPPVESSPIVKPQD</sequence>
<dbReference type="Proteomes" id="UP000821837">
    <property type="component" value="Chromosome 5"/>
</dbReference>
<keyword evidence="3" id="KW-1185">Reference proteome</keyword>
<reference evidence="2" key="1">
    <citation type="journal article" date="2020" name="Cell">
        <title>Large-Scale Comparative Analyses of Tick Genomes Elucidate Their Genetic Diversity and Vector Capacities.</title>
        <authorList>
            <consortium name="Tick Genome and Microbiome Consortium (TIGMIC)"/>
            <person name="Jia N."/>
            <person name="Wang J."/>
            <person name="Shi W."/>
            <person name="Du L."/>
            <person name="Sun Y."/>
            <person name="Zhan W."/>
            <person name="Jiang J.F."/>
            <person name="Wang Q."/>
            <person name="Zhang B."/>
            <person name="Ji P."/>
            <person name="Bell-Sakyi L."/>
            <person name="Cui X.M."/>
            <person name="Yuan T.T."/>
            <person name="Jiang B.G."/>
            <person name="Yang W.F."/>
            <person name="Lam T.T."/>
            <person name="Chang Q.C."/>
            <person name="Ding S.J."/>
            <person name="Wang X.J."/>
            <person name="Zhu J.G."/>
            <person name="Ruan X.D."/>
            <person name="Zhao L."/>
            <person name="Wei J.T."/>
            <person name="Ye R.Z."/>
            <person name="Que T.C."/>
            <person name="Du C.H."/>
            <person name="Zhou Y.H."/>
            <person name="Cheng J.X."/>
            <person name="Dai P.F."/>
            <person name="Guo W.B."/>
            <person name="Han X.H."/>
            <person name="Huang E.J."/>
            <person name="Li L.F."/>
            <person name="Wei W."/>
            <person name="Gao Y.C."/>
            <person name="Liu J.Z."/>
            <person name="Shao H.Z."/>
            <person name="Wang X."/>
            <person name="Wang C.C."/>
            <person name="Yang T.C."/>
            <person name="Huo Q.B."/>
            <person name="Li W."/>
            <person name="Chen H.Y."/>
            <person name="Chen S.E."/>
            <person name="Zhou L.G."/>
            <person name="Ni X.B."/>
            <person name="Tian J.H."/>
            <person name="Sheng Y."/>
            <person name="Liu T."/>
            <person name="Pan Y.S."/>
            <person name="Xia L.Y."/>
            <person name="Li J."/>
            <person name="Zhao F."/>
            <person name="Cao W.C."/>
        </authorList>
    </citation>
    <scope>NUCLEOTIDE SEQUENCE</scope>
    <source>
        <strain evidence="2">Rsan-2018</strain>
    </source>
</reference>
<evidence type="ECO:0000313" key="3">
    <source>
        <dbReference type="Proteomes" id="UP000821837"/>
    </source>
</evidence>
<comment type="caution">
    <text evidence="2">The sequence shown here is derived from an EMBL/GenBank/DDBJ whole genome shotgun (WGS) entry which is preliminary data.</text>
</comment>
<feature type="chain" id="PRO_5038615075" evidence="1">
    <location>
        <begin position="28"/>
        <end position="143"/>
    </location>
</feature>
<dbReference type="AlphaFoldDB" id="A0A9D4PUD3"/>
<gene>
    <name evidence="2" type="ORF">HPB52_015465</name>
</gene>
<evidence type="ECO:0000256" key="1">
    <source>
        <dbReference type="SAM" id="SignalP"/>
    </source>
</evidence>
<organism evidence="2 3">
    <name type="scientific">Rhipicephalus sanguineus</name>
    <name type="common">Brown dog tick</name>
    <name type="synonym">Ixodes sanguineus</name>
    <dbReference type="NCBI Taxonomy" id="34632"/>
    <lineage>
        <taxon>Eukaryota</taxon>
        <taxon>Metazoa</taxon>
        <taxon>Ecdysozoa</taxon>
        <taxon>Arthropoda</taxon>
        <taxon>Chelicerata</taxon>
        <taxon>Arachnida</taxon>
        <taxon>Acari</taxon>
        <taxon>Parasitiformes</taxon>
        <taxon>Ixodida</taxon>
        <taxon>Ixodoidea</taxon>
        <taxon>Ixodidae</taxon>
        <taxon>Rhipicephalinae</taxon>
        <taxon>Rhipicephalus</taxon>
        <taxon>Rhipicephalus</taxon>
    </lineage>
</organism>
<dbReference type="EMBL" id="JABSTV010001251">
    <property type="protein sequence ID" value="KAH7951935.1"/>
    <property type="molecule type" value="Genomic_DNA"/>
</dbReference>
<feature type="signal peptide" evidence="1">
    <location>
        <begin position="1"/>
        <end position="27"/>
    </location>
</feature>
<accession>A0A9D4PUD3</accession>
<protein>
    <submittedName>
        <fullName evidence="2">Uncharacterized protein</fullName>
    </submittedName>
</protein>
<proteinExistence type="predicted"/>
<name>A0A9D4PUD3_RHISA</name>
<keyword evidence="1" id="KW-0732">Signal</keyword>
<reference evidence="2" key="2">
    <citation type="submission" date="2021-09" db="EMBL/GenBank/DDBJ databases">
        <authorList>
            <person name="Jia N."/>
            <person name="Wang J."/>
            <person name="Shi W."/>
            <person name="Du L."/>
            <person name="Sun Y."/>
            <person name="Zhan W."/>
            <person name="Jiang J."/>
            <person name="Wang Q."/>
            <person name="Zhang B."/>
            <person name="Ji P."/>
            <person name="Sakyi L.B."/>
            <person name="Cui X."/>
            <person name="Yuan T."/>
            <person name="Jiang B."/>
            <person name="Yang W."/>
            <person name="Lam T.T.-Y."/>
            <person name="Chang Q."/>
            <person name="Ding S."/>
            <person name="Wang X."/>
            <person name="Zhu J."/>
            <person name="Ruan X."/>
            <person name="Zhao L."/>
            <person name="Wei J."/>
            <person name="Que T."/>
            <person name="Du C."/>
            <person name="Cheng J."/>
            <person name="Dai P."/>
            <person name="Han X."/>
            <person name="Huang E."/>
            <person name="Gao Y."/>
            <person name="Liu J."/>
            <person name="Shao H."/>
            <person name="Ye R."/>
            <person name="Li L."/>
            <person name="Wei W."/>
            <person name="Wang X."/>
            <person name="Wang C."/>
            <person name="Huo Q."/>
            <person name="Li W."/>
            <person name="Guo W."/>
            <person name="Chen H."/>
            <person name="Chen S."/>
            <person name="Zhou L."/>
            <person name="Zhou L."/>
            <person name="Ni X."/>
            <person name="Tian J."/>
            <person name="Zhou Y."/>
            <person name="Sheng Y."/>
            <person name="Liu T."/>
            <person name="Pan Y."/>
            <person name="Xia L."/>
            <person name="Li J."/>
            <person name="Zhao F."/>
            <person name="Cao W."/>
        </authorList>
    </citation>
    <scope>NUCLEOTIDE SEQUENCE</scope>
    <source>
        <strain evidence="2">Rsan-2018</strain>
        <tissue evidence="2">Larvae</tissue>
    </source>
</reference>
<evidence type="ECO:0000313" key="2">
    <source>
        <dbReference type="EMBL" id="KAH7951935.1"/>
    </source>
</evidence>